<reference evidence="2" key="1">
    <citation type="submission" date="2020-04" db="EMBL/GenBank/DDBJ databases">
        <authorList>
            <person name="Chiriac C."/>
            <person name="Salcher M."/>
            <person name="Ghai R."/>
            <person name="Kavagutti S V."/>
        </authorList>
    </citation>
    <scope>NUCLEOTIDE SEQUENCE</scope>
</reference>
<gene>
    <name evidence="2" type="ORF">UFOVP661_13</name>
</gene>
<organism evidence="2">
    <name type="scientific">uncultured Caudovirales phage</name>
    <dbReference type="NCBI Taxonomy" id="2100421"/>
    <lineage>
        <taxon>Viruses</taxon>
        <taxon>Duplodnaviria</taxon>
        <taxon>Heunggongvirae</taxon>
        <taxon>Uroviricota</taxon>
        <taxon>Caudoviricetes</taxon>
        <taxon>Peduoviridae</taxon>
        <taxon>Maltschvirus</taxon>
        <taxon>Maltschvirus maltsch</taxon>
    </lineage>
</organism>
<protein>
    <submittedName>
        <fullName evidence="2">Uncharacterized protein</fullName>
    </submittedName>
</protein>
<evidence type="ECO:0000256" key="1">
    <source>
        <dbReference type="SAM" id="Phobius"/>
    </source>
</evidence>
<keyword evidence="1" id="KW-0472">Membrane</keyword>
<feature type="transmembrane region" description="Helical" evidence="1">
    <location>
        <begin position="6"/>
        <end position="35"/>
    </location>
</feature>
<name>A0A6J5N9X3_9CAUD</name>
<dbReference type="EMBL" id="LR796642">
    <property type="protein sequence ID" value="CAB4155713.1"/>
    <property type="molecule type" value="Genomic_DNA"/>
</dbReference>
<keyword evidence="1" id="KW-1133">Transmembrane helix</keyword>
<proteinExistence type="predicted"/>
<evidence type="ECO:0000313" key="2">
    <source>
        <dbReference type="EMBL" id="CAB4155713.1"/>
    </source>
</evidence>
<keyword evidence="1" id="KW-0812">Transmembrane</keyword>
<sequence length="45" mass="5006">MVDTLVFLGVIMATCIAVNLVMVTVLFTIMGLDLIKESWGRFTKD</sequence>
<accession>A0A6J5N9X3</accession>